<evidence type="ECO:0000313" key="3">
    <source>
        <dbReference type="Proteomes" id="UP000281028"/>
    </source>
</evidence>
<dbReference type="Pfam" id="PF13715">
    <property type="entry name" value="CarbopepD_reg_2"/>
    <property type="match status" value="1"/>
</dbReference>
<sequence>MSIYFRSCILLCLSVLYLKAAAQENLSGSRRGSAMHYLYKLTDKETRTLYMETSAKRKKRLAEEKYAQTPAFSFPAGAPVPTPREPGNYLEIYARGNQLVTRLIPGSRLRIRLINDQPDYRIFLYDLNGNIITDAVIRSGKHRMPFDPSSQSYRLTRVSGNGILEITHKGALHFSGITRITPRRYRSTFLSRLKRFFKPAPVHRGDLPGFMTTSKPVYKPLDTVKLKAFLFQRNGLPLNAPLALRLQDRYKETDTLLGILQPYRPGGYEYHFALTDSLDIDLDDDYNLVLETPASSTGKRGTPLYHTTFSYEEYELKSVTFHMRVKETHNKGVPQTVFLKATDENDLPVMDGRVKLCITAGSNRKYFADRLFIPDTLWQHEIPLEPSGETKLILPDSIFPAASMDYIIHAQFLSSSNESQSDIKYVSYSYPATAVKITQQGDSLLITATCRDTVYSCPAQLLTFQEKDTLADVRLQLPAVIPMKPHIQRYEVITAAHREVFRADKAGVAPVCLTFRTVDSVFADITSPYRLPFWYSVYAGREKIKSGYDTAFHLKTAAITKDNYLVEVWYFWNNNIIRNNYPISFAENLLSVKINSPATIFPGQKSRISVLVSDSRNRPVADADVTAYSFTSKFQQQQEPTIPYLGKSYRSVASSFRYNLQAGKEVMYTLPLNWKKWQQPLHLDTIPFYHFLHPDGVYYNTEKVKGNITQLAPFVMLNGEPQRIIFLWIDEKPVYLDAADYRPAYSFPVSPGKHHIKIRTPDYYITIDSAYAAAGVKTYLSIAAEKTTPQVSVIKIQPELTKAERVFAERHLIAMAPSHNSNPLRYIAQQQILLAPYSHNGYSDQLAGPLFNTTATYVVPGKFSQAFEVERGNRFDISKGLIKQREITGIYSMSAVQTGNGYNYAADVQAVACTEEEIDSLYQTSLANLTITRTLFETSARHTGKLSVNIDSIRQADIRQLFLYRHDVPDFIRVYNGQTTDIGNLDSGWYRMLVLLYKNRYFVQDSIRVKAGGTSFIRITHPRVQGPDSVSTAMNATIIRYTEDDHWKYYDNRREDFTIPFNNRYLDRSTFTNAITGLVADEKGEPLPGVTIVIRGTTYGTVTNRDGRYRLLGPDYGTLVISTVGYESVEQEFDARNGQLYLTRLQARSQALQEVVVTGMGVQRTKKSLSYTTSSVLQGRVAGMQMGENIRIRGNGSMEQGTPLYVIDGIISGTSPDSMDPSLIISMDILKSDVAVALYGSRAANGVVLITTRKGNNFSDTDAANATGTTSGSLRHNFRDDAFWQPRLRTNENGEASFDVTFPDDITSWRTYAVAFTGQQQSGSSKDIIRSYKPVSANLALPAFAIAGDTLHVTGKLFNYLADSTSVTRQLFAGDQQLLGGPVGFRNSHIDTMPMAIPAADSLRLKYTVLGKNSYYDGEYRAVPVFPQGVQETSGYFFPLHQDTAFTVAAGTDTAAWHIYASGSALPVLLDETERLYRYQYLCNEQMASKLNALLAEKRLRKFLGEDFRREQQIRELVRSLSNNRFNNGWGWWNQSSPVPWISAYVTRSLLEAEKEGYQISLNREAVIGQLVYELQAAQLPGNRLSILEMLQLLGAKTDFRTALDTMNTRYLSSYEQLFRMALQVRTGGTVNTDSLLRKQQRSMMGNPYWGDEPEQQHLFNNSVQHTLLVYNILREKGGYAAVLAGIRAWLLEIRHPGHWRNTYESASILRTILPDMLQQPGGLTATLTLNNQSVSIFPWSTTLKGTTPLQVRKQGNMPVYFTAWQQHWNPAPQAVSGQFSVSTAFVTESHTVTKLTAGTATTMEVTVDVKAPAEYVMIEVPVPAGCSYNGKQQSAASQEVHREYLKNKVSIFCSHLGKGRYTFRIALMPRYSGHFHVNPAKAEMMYFPVFFGREGMKQVKISGK</sequence>
<keyword evidence="1" id="KW-0998">Cell outer membrane</keyword>
<evidence type="ECO:0000313" key="2">
    <source>
        <dbReference type="EMBL" id="NSL85426.1"/>
    </source>
</evidence>
<dbReference type="PROSITE" id="PS52016">
    <property type="entry name" value="TONB_DEPENDENT_REC_3"/>
    <property type="match status" value="1"/>
</dbReference>
<dbReference type="Gene3D" id="2.20.130.20">
    <property type="match status" value="1"/>
</dbReference>
<gene>
    <name evidence="2" type="ORF">ECE50_001195</name>
</gene>
<dbReference type="OrthoDB" id="9767116at2"/>
<dbReference type="InterPro" id="IPR051802">
    <property type="entry name" value="YfhM-like"/>
</dbReference>
<dbReference type="InterPro" id="IPR039426">
    <property type="entry name" value="TonB-dep_rcpt-like"/>
</dbReference>
<keyword evidence="1" id="KW-1134">Transmembrane beta strand</keyword>
<dbReference type="EMBL" id="RIAR02000001">
    <property type="protein sequence ID" value="NSL85426.1"/>
    <property type="molecule type" value="Genomic_DNA"/>
</dbReference>
<dbReference type="SUPFAM" id="SSF49464">
    <property type="entry name" value="Carboxypeptidase regulatory domain-like"/>
    <property type="match status" value="1"/>
</dbReference>
<accession>A0A3S1CSA2</accession>
<keyword evidence="2" id="KW-0675">Receptor</keyword>
<comment type="caution">
    <text evidence="2">The sequence shown here is derived from an EMBL/GenBank/DDBJ whole genome shotgun (WGS) entry which is preliminary data.</text>
</comment>
<dbReference type="InterPro" id="IPR001599">
    <property type="entry name" value="Macroglobln_a2"/>
</dbReference>
<dbReference type="SMART" id="SM01360">
    <property type="entry name" value="A2M"/>
    <property type="match status" value="1"/>
</dbReference>
<dbReference type="InterPro" id="IPR008969">
    <property type="entry name" value="CarboxyPept-like_regulatory"/>
</dbReference>
<protein>
    <submittedName>
        <fullName evidence="2">TonB-dependent receptor plug domain-containing protein</fullName>
    </submittedName>
</protein>
<dbReference type="InterPro" id="IPR012910">
    <property type="entry name" value="Plug_dom"/>
</dbReference>
<dbReference type="Gene3D" id="1.50.10.20">
    <property type="match status" value="1"/>
</dbReference>
<keyword evidence="1" id="KW-0813">Transport</keyword>
<dbReference type="Proteomes" id="UP000281028">
    <property type="component" value="Unassembled WGS sequence"/>
</dbReference>
<evidence type="ECO:0000256" key="1">
    <source>
        <dbReference type="PROSITE-ProRule" id="PRU01360"/>
    </source>
</evidence>
<dbReference type="Gene3D" id="2.60.40.1120">
    <property type="entry name" value="Carboxypeptidase-like, regulatory domain"/>
    <property type="match status" value="1"/>
</dbReference>
<keyword evidence="1" id="KW-0812">Transmembrane</keyword>
<dbReference type="CDD" id="cd00688">
    <property type="entry name" value="ISOPREN_C2_like"/>
    <property type="match status" value="1"/>
</dbReference>
<comment type="subcellular location">
    <subcellularLocation>
        <location evidence="1">Cell outer membrane</location>
        <topology evidence="1">Multi-pass membrane protein</topology>
    </subcellularLocation>
</comment>
<dbReference type="PANTHER" id="PTHR40094:SF1">
    <property type="entry name" value="UBIQUITIN DOMAIN-CONTAINING PROTEIN"/>
    <property type="match status" value="1"/>
</dbReference>
<keyword evidence="1" id="KW-0472">Membrane</keyword>
<name>A0A3S1CSA2_9BACT</name>
<dbReference type="PANTHER" id="PTHR40094">
    <property type="entry name" value="ALPHA-2-MACROGLOBULIN HOMOLOG"/>
    <property type="match status" value="1"/>
</dbReference>
<dbReference type="GO" id="GO:0009279">
    <property type="term" value="C:cell outer membrane"/>
    <property type="evidence" value="ECO:0007669"/>
    <property type="project" value="UniProtKB-SubCell"/>
</dbReference>
<dbReference type="InterPro" id="IPR037066">
    <property type="entry name" value="Plug_dom_sf"/>
</dbReference>
<keyword evidence="3" id="KW-1185">Reference proteome</keyword>
<comment type="similarity">
    <text evidence="1">Belongs to the TonB-dependent receptor family.</text>
</comment>
<reference evidence="2" key="1">
    <citation type="submission" date="2020-05" db="EMBL/GenBank/DDBJ databases">
        <title>Chitinophaga laudate sp. nov., isolated from a tropical peat swamp.</title>
        <authorList>
            <person name="Goh C.B.S."/>
            <person name="Lee M.S."/>
            <person name="Parimannan S."/>
            <person name="Pasbakhsh P."/>
            <person name="Yule C.M."/>
            <person name="Rajandas H."/>
            <person name="Loke S."/>
            <person name="Croft L."/>
            <person name="Tan J.B.L."/>
        </authorList>
    </citation>
    <scope>NUCLEOTIDE SEQUENCE</scope>
    <source>
        <strain evidence="2">Mgbs1</strain>
    </source>
</reference>
<dbReference type="Pfam" id="PF17973">
    <property type="entry name" value="bMG10"/>
    <property type="match status" value="1"/>
</dbReference>
<dbReference type="Pfam" id="PF07715">
    <property type="entry name" value="Plug"/>
    <property type="match status" value="1"/>
</dbReference>
<dbReference type="SUPFAM" id="SSF48239">
    <property type="entry name" value="Terpenoid cyclases/Protein prenyltransferases"/>
    <property type="match status" value="1"/>
</dbReference>
<proteinExistence type="inferred from homology"/>
<organism evidence="2 3">
    <name type="scientific">Chitinophaga solisilvae</name>
    <dbReference type="NCBI Taxonomy" id="1233460"/>
    <lineage>
        <taxon>Bacteria</taxon>
        <taxon>Pseudomonadati</taxon>
        <taxon>Bacteroidota</taxon>
        <taxon>Chitinophagia</taxon>
        <taxon>Chitinophagales</taxon>
        <taxon>Chitinophagaceae</taxon>
        <taxon>Chitinophaga</taxon>
    </lineage>
</organism>
<dbReference type="InterPro" id="IPR041246">
    <property type="entry name" value="Bact_MG10"/>
</dbReference>
<dbReference type="GO" id="GO:0004866">
    <property type="term" value="F:endopeptidase inhibitor activity"/>
    <property type="evidence" value="ECO:0007669"/>
    <property type="project" value="InterPro"/>
</dbReference>
<dbReference type="SUPFAM" id="SSF56935">
    <property type="entry name" value="Porins"/>
    <property type="match status" value="1"/>
</dbReference>
<dbReference type="Pfam" id="PF00207">
    <property type="entry name" value="A2M"/>
    <property type="match status" value="1"/>
</dbReference>
<dbReference type="Gene3D" id="2.170.130.10">
    <property type="entry name" value="TonB-dependent receptor, plug domain"/>
    <property type="match status" value="1"/>
</dbReference>
<dbReference type="InterPro" id="IPR008930">
    <property type="entry name" value="Terpenoid_cyclase/PrenylTrfase"/>
</dbReference>